<dbReference type="Gene3D" id="2.120.10.30">
    <property type="entry name" value="TolB, C-terminal domain"/>
    <property type="match status" value="1"/>
</dbReference>
<dbReference type="PANTHER" id="PTHR10680:SF28">
    <property type="entry name" value="SMP-30_GLUCONOLACTONASE_LRE-LIKE REGION DOMAIN-CONTAINING PROTEIN"/>
    <property type="match status" value="1"/>
</dbReference>
<evidence type="ECO:0000256" key="4">
    <source>
        <dbReference type="PROSITE-ProRule" id="PRU00504"/>
    </source>
</evidence>
<dbReference type="InterPro" id="IPR001258">
    <property type="entry name" value="NHL_repeat"/>
</dbReference>
<dbReference type="InterPro" id="IPR011042">
    <property type="entry name" value="6-blade_b-propeller_TolB-like"/>
</dbReference>
<gene>
    <name evidence="5" type="ORF">WKI299_LOCUS20677</name>
</gene>
<keyword evidence="3" id="KW-0325">Glycoprotein</keyword>
<feature type="repeat" description="NHL" evidence="4">
    <location>
        <begin position="54"/>
        <end position="90"/>
    </location>
</feature>
<evidence type="ECO:0000256" key="2">
    <source>
        <dbReference type="ARBA" id="ARBA00022737"/>
    </source>
</evidence>
<feature type="non-terminal residue" evidence="5">
    <location>
        <position position="1"/>
    </location>
</feature>
<dbReference type="EMBL" id="CAJNRF010008697">
    <property type="protein sequence ID" value="CAF2103515.1"/>
    <property type="molecule type" value="Genomic_DNA"/>
</dbReference>
<comment type="caution">
    <text evidence="5">The sequence shown here is derived from an EMBL/GenBank/DDBJ whole genome shotgun (WGS) entry which is preliminary data.</text>
</comment>
<name>A0A816U1B1_9BILA</name>
<dbReference type="Pfam" id="PF01436">
    <property type="entry name" value="NHL"/>
    <property type="match status" value="1"/>
</dbReference>
<evidence type="ECO:0000313" key="5">
    <source>
        <dbReference type="EMBL" id="CAF2103515.1"/>
    </source>
</evidence>
<evidence type="ECO:0000256" key="1">
    <source>
        <dbReference type="ARBA" id="ARBA00022729"/>
    </source>
</evidence>
<keyword evidence="1" id="KW-0732">Signal</keyword>
<organism evidence="5 6">
    <name type="scientific">Rotaria magnacalcarata</name>
    <dbReference type="NCBI Taxonomy" id="392030"/>
    <lineage>
        <taxon>Eukaryota</taxon>
        <taxon>Metazoa</taxon>
        <taxon>Spiralia</taxon>
        <taxon>Gnathifera</taxon>
        <taxon>Rotifera</taxon>
        <taxon>Eurotatoria</taxon>
        <taxon>Bdelloidea</taxon>
        <taxon>Philodinida</taxon>
        <taxon>Philodinidae</taxon>
        <taxon>Rotaria</taxon>
    </lineage>
</organism>
<evidence type="ECO:0008006" key="7">
    <source>
        <dbReference type="Google" id="ProtNLM"/>
    </source>
</evidence>
<accession>A0A816U1B1</accession>
<evidence type="ECO:0000313" key="6">
    <source>
        <dbReference type="Proteomes" id="UP000663856"/>
    </source>
</evidence>
<dbReference type="PANTHER" id="PTHR10680">
    <property type="entry name" value="PEPTIDYL-GLYCINE ALPHA-AMIDATING MONOOXYGENASE"/>
    <property type="match status" value="1"/>
</dbReference>
<dbReference type="Proteomes" id="UP000663856">
    <property type="component" value="Unassembled WGS sequence"/>
</dbReference>
<sequence>GGNGKGDELSQLNEPHYLFIDRDHSVYVSDYYNHRVMKWKKGAKEGIVVAGGQGAGANQFNCPFGLSVDLRGYLYVADAENHRVQRFSIE</sequence>
<dbReference type="SUPFAM" id="SSF63825">
    <property type="entry name" value="YWTD domain"/>
    <property type="match status" value="1"/>
</dbReference>
<dbReference type="AlphaFoldDB" id="A0A816U1B1"/>
<dbReference type="PROSITE" id="PS51125">
    <property type="entry name" value="NHL"/>
    <property type="match status" value="1"/>
</dbReference>
<keyword evidence="2" id="KW-0677">Repeat</keyword>
<protein>
    <recommendedName>
        <fullName evidence="7">6-bladed beta-propeller</fullName>
    </recommendedName>
</protein>
<evidence type="ECO:0000256" key="3">
    <source>
        <dbReference type="ARBA" id="ARBA00023180"/>
    </source>
</evidence>
<dbReference type="GO" id="GO:0005576">
    <property type="term" value="C:extracellular region"/>
    <property type="evidence" value="ECO:0007669"/>
    <property type="project" value="TreeGrafter"/>
</dbReference>
<proteinExistence type="predicted"/>
<reference evidence="5" key="1">
    <citation type="submission" date="2021-02" db="EMBL/GenBank/DDBJ databases">
        <authorList>
            <person name="Nowell W R."/>
        </authorList>
    </citation>
    <scope>NUCLEOTIDE SEQUENCE</scope>
</reference>